<protein>
    <recommendedName>
        <fullName evidence="2">histidine kinase</fullName>
        <ecNumber evidence="2">2.7.13.3</ecNumber>
    </recommendedName>
</protein>
<dbReference type="InterPro" id="IPR013767">
    <property type="entry name" value="PAS_fold"/>
</dbReference>
<dbReference type="PANTHER" id="PTHR43047:SF72">
    <property type="entry name" value="OSMOSENSING HISTIDINE PROTEIN KINASE SLN1"/>
    <property type="match status" value="1"/>
</dbReference>
<dbReference type="SMART" id="SM00091">
    <property type="entry name" value="PAS"/>
    <property type="match status" value="2"/>
</dbReference>
<dbReference type="InterPro" id="IPR035965">
    <property type="entry name" value="PAS-like_dom_sf"/>
</dbReference>
<comment type="catalytic activity">
    <reaction evidence="1">
        <text>ATP + protein L-histidine = ADP + protein N-phospho-L-histidine.</text>
        <dbReference type="EC" id="2.7.13.3"/>
    </reaction>
</comment>
<dbReference type="PANTHER" id="PTHR43047">
    <property type="entry name" value="TWO-COMPONENT HISTIDINE PROTEIN KINASE"/>
    <property type="match status" value="1"/>
</dbReference>
<dbReference type="CDD" id="cd00130">
    <property type="entry name" value="PAS"/>
    <property type="match status" value="1"/>
</dbReference>
<dbReference type="InterPro" id="IPR003594">
    <property type="entry name" value="HATPase_dom"/>
</dbReference>
<dbReference type="GO" id="GO:0006355">
    <property type="term" value="P:regulation of DNA-templated transcription"/>
    <property type="evidence" value="ECO:0007669"/>
    <property type="project" value="InterPro"/>
</dbReference>
<evidence type="ECO:0000256" key="2">
    <source>
        <dbReference type="ARBA" id="ARBA00012438"/>
    </source>
</evidence>
<dbReference type="AlphaFoldDB" id="A0A7W6HD74"/>
<evidence type="ECO:0000256" key="3">
    <source>
        <dbReference type="ARBA" id="ARBA00022553"/>
    </source>
</evidence>
<evidence type="ECO:0000313" key="9">
    <source>
        <dbReference type="EMBL" id="MBB4002818.1"/>
    </source>
</evidence>
<dbReference type="PRINTS" id="PR00344">
    <property type="entry name" value="BCTRLSENSOR"/>
</dbReference>
<dbReference type="SUPFAM" id="SSF47384">
    <property type="entry name" value="Homodimeric domain of signal transducing histidine kinase"/>
    <property type="match status" value="1"/>
</dbReference>
<evidence type="ECO:0000313" key="10">
    <source>
        <dbReference type="Proteomes" id="UP000588647"/>
    </source>
</evidence>
<dbReference type="EC" id="2.7.13.3" evidence="2"/>
<dbReference type="GO" id="GO:0009927">
    <property type="term" value="F:histidine phosphotransfer kinase activity"/>
    <property type="evidence" value="ECO:0007669"/>
    <property type="project" value="TreeGrafter"/>
</dbReference>
<evidence type="ECO:0000256" key="4">
    <source>
        <dbReference type="ARBA" id="ARBA00022679"/>
    </source>
</evidence>
<dbReference type="NCBIfam" id="TIGR00229">
    <property type="entry name" value="sensory_box"/>
    <property type="match status" value="1"/>
</dbReference>
<feature type="region of interest" description="Disordered" evidence="6">
    <location>
        <begin position="571"/>
        <end position="637"/>
    </location>
</feature>
<dbReference type="Gene3D" id="3.30.565.10">
    <property type="entry name" value="Histidine kinase-like ATPase, C-terminal domain"/>
    <property type="match status" value="1"/>
</dbReference>
<evidence type="ECO:0000256" key="1">
    <source>
        <dbReference type="ARBA" id="ARBA00000085"/>
    </source>
</evidence>
<feature type="compositionally biased region" description="Low complexity" evidence="6">
    <location>
        <begin position="380"/>
        <end position="393"/>
    </location>
</feature>
<evidence type="ECO:0000259" key="7">
    <source>
        <dbReference type="PROSITE" id="PS50109"/>
    </source>
</evidence>
<dbReference type="CDD" id="cd00082">
    <property type="entry name" value="HisKA"/>
    <property type="match status" value="1"/>
</dbReference>
<dbReference type="SMART" id="SM00388">
    <property type="entry name" value="HisKA"/>
    <property type="match status" value="1"/>
</dbReference>
<dbReference type="Pfam" id="PF02518">
    <property type="entry name" value="HATPase_c"/>
    <property type="match status" value="1"/>
</dbReference>
<dbReference type="InterPro" id="IPR000014">
    <property type="entry name" value="PAS"/>
</dbReference>
<dbReference type="SMART" id="SM00387">
    <property type="entry name" value="HATPase_c"/>
    <property type="match status" value="1"/>
</dbReference>
<keyword evidence="4" id="KW-0808">Transferase</keyword>
<feature type="compositionally biased region" description="Basic and acidic residues" evidence="6">
    <location>
        <begin position="604"/>
        <end position="629"/>
    </location>
</feature>
<evidence type="ECO:0000256" key="6">
    <source>
        <dbReference type="SAM" id="MobiDB-lite"/>
    </source>
</evidence>
<keyword evidence="10" id="KW-1185">Reference proteome</keyword>
<dbReference type="Proteomes" id="UP000588647">
    <property type="component" value="Unassembled WGS sequence"/>
</dbReference>
<evidence type="ECO:0000259" key="8">
    <source>
        <dbReference type="PROSITE" id="PS50112"/>
    </source>
</evidence>
<dbReference type="PROSITE" id="PS50112">
    <property type="entry name" value="PAS"/>
    <property type="match status" value="1"/>
</dbReference>
<dbReference type="Pfam" id="PF00989">
    <property type="entry name" value="PAS"/>
    <property type="match status" value="1"/>
</dbReference>
<feature type="compositionally biased region" description="Acidic residues" evidence="6">
    <location>
        <begin position="700"/>
        <end position="709"/>
    </location>
</feature>
<comment type="caution">
    <text evidence="9">The sequence shown here is derived from an EMBL/GenBank/DDBJ whole genome shotgun (WGS) entry which is preliminary data.</text>
</comment>
<dbReference type="InterPro" id="IPR005467">
    <property type="entry name" value="His_kinase_dom"/>
</dbReference>
<dbReference type="SUPFAM" id="SSF55874">
    <property type="entry name" value="ATPase domain of HSP90 chaperone/DNA topoisomerase II/histidine kinase"/>
    <property type="match status" value="1"/>
</dbReference>
<dbReference type="GO" id="GO:0000155">
    <property type="term" value="F:phosphorelay sensor kinase activity"/>
    <property type="evidence" value="ECO:0007669"/>
    <property type="project" value="InterPro"/>
</dbReference>
<dbReference type="InterPro" id="IPR036097">
    <property type="entry name" value="HisK_dim/P_sf"/>
</dbReference>
<dbReference type="SUPFAM" id="SSF55785">
    <property type="entry name" value="PYP-like sensor domain (PAS domain)"/>
    <property type="match status" value="1"/>
</dbReference>
<accession>A0A7W6HD74</accession>
<dbReference type="InterPro" id="IPR003661">
    <property type="entry name" value="HisK_dim/P_dom"/>
</dbReference>
<dbReference type="RefSeq" id="WP_183207359.1">
    <property type="nucleotide sequence ID" value="NZ_JAAAMM010000002.1"/>
</dbReference>
<organism evidence="9 10">
    <name type="scientific">Aurantimonas endophytica</name>
    <dbReference type="NCBI Taxonomy" id="1522175"/>
    <lineage>
        <taxon>Bacteria</taxon>
        <taxon>Pseudomonadati</taxon>
        <taxon>Pseudomonadota</taxon>
        <taxon>Alphaproteobacteria</taxon>
        <taxon>Hyphomicrobiales</taxon>
        <taxon>Aurantimonadaceae</taxon>
        <taxon>Aurantimonas</taxon>
    </lineage>
</organism>
<dbReference type="EMBL" id="JACIEM010000002">
    <property type="protein sequence ID" value="MBB4002818.1"/>
    <property type="molecule type" value="Genomic_DNA"/>
</dbReference>
<feature type="region of interest" description="Disordered" evidence="6">
    <location>
        <begin position="206"/>
        <end position="236"/>
    </location>
</feature>
<feature type="compositionally biased region" description="Low complexity" evidence="6">
    <location>
        <begin position="688"/>
        <end position="699"/>
    </location>
</feature>
<feature type="region of interest" description="Disordered" evidence="6">
    <location>
        <begin position="673"/>
        <end position="709"/>
    </location>
</feature>
<sequence length="1216" mass="130128">MATSTVPLALAIMAHPRTRQANAIGAGLAVFKPDLSELVWANTNGAAFFQIGSPGPRLSGDAAPVSAAARQLRASARMFAAGATAVRLRSPGGALVDASVARLDLEQHGELVLVTLPASSASAETVEAAARRLLVETGMPLGEIWTPDGGCFSGENAPGIVLDDAAVPGFLASGEAFRFIEQADPLGLARLSEDHVLVYRTDAAAEPVPGETPHTAGAQNPHQESARAPENVAPDRRKTGMSALLTRWYARHPASESAPVEAANQSTPRETQDPPVEIAGSVNGRKQQEGEAAEDEAQAPHGAEDSRCEGPASDASGYPAPTGLRPLRSVWGPAVTVAEPDEPVEPPSSECDELPLIETRDTDEEMSPVEEPASIDPVAAEEPALAEPDLLPATDGDFSHLPVADAPADPLDQEDASPEAAAVADDEANEAATRHDAASAPFDPRFDIASVRFVWRIDSDGRFRSLSPEFAAAVGPRSADVVDRSFADVARAYGLDPDGEVAQLLERRDTWSGRVIHWPVENSDRKAPVDLAALPVYARDRSFDGFRGFGIVRLAEAVADPEKLGLALAGVAPGNNESAPSDRDEVPEDFATTPDEVTPFGRRPAAERRQDGEAVPKVIRLEERRRPRDGALSQAEEEAFRRIGQTLSDDEAPRGLEQAVRMAAQRIETFAEEAVEQDRREGPVTEESAAAPDSASVPAGDEDDEADEAEQAALLAESDRRLIEELATVYAHLPLPVLVQAREALAYGNREFLDLTGYESVGALEAEGGLAHLFADRDDAVAGELTIRRVTGETIAVRTHMQRSTIAGRSCLVMSFFASPGASVAALRGEMERDEPAQDEEVKRLRHEVRELSTVLDTATDGVVFIDSAGNIRSMNGSAHALFGIAENDSAGRPFVTLFAHESQKATMEYLESLREGGASAIVNEGREVIGRVAQGGFIPLSITLGPLPDDRGWCAVIRDIAHWKRVEEELTSARRQAEAASVQKSQFLTNVSHELRTPLNAIIGFADVMATECFGPIGNDRYLEYLEDIKRSGHHVLDLVNDLLDISKIEAGKLDLSFEAVSLNAVMAEVVALMQPQANRERVLVRSNLPSSVPPVVADHRSIRQIAMNLVSNAIRFTPPGGQIIVSTSYVAEGDVALRFRDSGIGMTEHEIEIAMLPFQQVNPTSRRRGEGTGLGLPLTKAMAEANRANFTISSTPGEGTLVEILFPRQRVLAS</sequence>
<keyword evidence="5" id="KW-0418">Kinase</keyword>
<proteinExistence type="predicted"/>
<evidence type="ECO:0000256" key="5">
    <source>
        <dbReference type="ARBA" id="ARBA00022777"/>
    </source>
</evidence>
<dbReference type="PROSITE" id="PS50109">
    <property type="entry name" value="HIS_KIN"/>
    <property type="match status" value="1"/>
</dbReference>
<dbReference type="InterPro" id="IPR036890">
    <property type="entry name" value="HATPase_C_sf"/>
</dbReference>
<feature type="domain" description="Histidine kinase" evidence="7">
    <location>
        <begin position="991"/>
        <end position="1212"/>
    </location>
</feature>
<gene>
    <name evidence="9" type="ORF">GGR03_001893</name>
</gene>
<keyword evidence="3" id="KW-0597">Phosphoprotein</keyword>
<dbReference type="Pfam" id="PF00512">
    <property type="entry name" value="HisKA"/>
    <property type="match status" value="1"/>
</dbReference>
<feature type="compositionally biased region" description="Acidic residues" evidence="6">
    <location>
        <begin position="339"/>
        <end position="368"/>
    </location>
</feature>
<dbReference type="InterPro" id="IPR004358">
    <property type="entry name" value="Sig_transdc_His_kin-like_C"/>
</dbReference>
<dbReference type="Gene3D" id="3.30.450.20">
    <property type="entry name" value="PAS domain"/>
    <property type="match status" value="1"/>
</dbReference>
<feature type="domain" description="PAS" evidence="8">
    <location>
        <begin position="848"/>
        <end position="918"/>
    </location>
</feature>
<feature type="region of interest" description="Disordered" evidence="6">
    <location>
        <begin position="252"/>
        <end position="437"/>
    </location>
</feature>
<dbReference type="Gene3D" id="1.10.287.130">
    <property type="match status" value="1"/>
</dbReference>
<dbReference type="GO" id="GO:0005886">
    <property type="term" value="C:plasma membrane"/>
    <property type="evidence" value="ECO:0007669"/>
    <property type="project" value="TreeGrafter"/>
</dbReference>
<reference evidence="9 10" key="1">
    <citation type="submission" date="2020-08" db="EMBL/GenBank/DDBJ databases">
        <title>Genomic Encyclopedia of Type Strains, Phase IV (KMG-IV): sequencing the most valuable type-strain genomes for metagenomic binning, comparative biology and taxonomic classification.</title>
        <authorList>
            <person name="Goeker M."/>
        </authorList>
    </citation>
    <scope>NUCLEOTIDE SEQUENCE [LARGE SCALE GENOMIC DNA]</scope>
    <source>
        <strain evidence="9 10">DSM 103570</strain>
    </source>
</reference>
<name>A0A7W6HD74_9HYPH</name>